<dbReference type="InterPro" id="IPR000801">
    <property type="entry name" value="Esterase-like"/>
</dbReference>
<evidence type="ECO:0000256" key="3">
    <source>
        <dbReference type="PROSITE-ProRule" id="PRU00339"/>
    </source>
</evidence>
<dbReference type="InterPro" id="IPR029058">
    <property type="entry name" value="AB_hydrolase_fold"/>
</dbReference>
<accession>A0A1H3YU68</accession>
<dbReference type="InterPro" id="IPR052558">
    <property type="entry name" value="Siderophore_Hydrolase_D"/>
</dbReference>
<evidence type="ECO:0000313" key="5">
    <source>
        <dbReference type="EMBL" id="SEA14741.1"/>
    </source>
</evidence>
<keyword evidence="4" id="KW-0732">Signal</keyword>
<protein>
    <submittedName>
        <fullName evidence="5">Uncharacterized protein</fullName>
    </submittedName>
</protein>
<keyword evidence="2" id="KW-0378">Hydrolase</keyword>
<dbReference type="AlphaFoldDB" id="A0A1H3YU68"/>
<dbReference type="PROSITE" id="PS50005">
    <property type="entry name" value="TPR"/>
    <property type="match status" value="1"/>
</dbReference>
<dbReference type="PANTHER" id="PTHR40841">
    <property type="entry name" value="SIDEROPHORE TRIACETYLFUSARININE C ESTERASE"/>
    <property type="match status" value="1"/>
</dbReference>
<gene>
    <name evidence="5" type="ORF">SAMN05660909_00950</name>
</gene>
<proteinExistence type="inferred from homology"/>
<organism evidence="5 6">
    <name type="scientific">Chitinophaga terrae</name>
    <name type="common">ex Kim and Jung 2007</name>
    <dbReference type="NCBI Taxonomy" id="408074"/>
    <lineage>
        <taxon>Bacteria</taxon>
        <taxon>Pseudomonadati</taxon>
        <taxon>Bacteroidota</taxon>
        <taxon>Chitinophagia</taxon>
        <taxon>Chitinophagales</taxon>
        <taxon>Chitinophagaceae</taxon>
        <taxon>Chitinophaga</taxon>
    </lineage>
</organism>
<dbReference type="STRING" id="408074.SAMN05660909_00950"/>
<dbReference type="InterPro" id="IPR011990">
    <property type="entry name" value="TPR-like_helical_dom_sf"/>
</dbReference>
<dbReference type="SUPFAM" id="SSF48452">
    <property type="entry name" value="TPR-like"/>
    <property type="match status" value="1"/>
</dbReference>
<dbReference type="Gene3D" id="3.40.50.1820">
    <property type="entry name" value="alpha/beta hydrolase"/>
    <property type="match status" value="1"/>
</dbReference>
<evidence type="ECO:0000256" key="4">
    <source>
        <dbReference type="SAM" id="SignalP"/>
    </source>
</evidence>
<evidence type="ECO:0000256" key="1">
    <source>
        <dbReference type="ARBA" id="ARBA00005622"/>
    </source>
</evidence>
<keyword evidence="6" id="KW-1185">Reference proteome</keyword>
<feature type="repeat" description="TPR" evidence="3">
    <location>
        <begin position="357"/>
        <end position="390"/>
    </location>
</feature>
<dbReference type="SUPFAM" id="SSF53474">
    <property type="entry name" value="alpha/beta-Hydrolases"/>
    <property type="match status" value="1"/>
</dbReference>
<feature type="signal peptide" evidence="4">
    <location>
        <begin position="1"/>
        <end position="18"/>
    </location>
</feature>
<dbReference type="Proteomes" id="UP000199656">
    <property type="component" value="Unassembled WGS sequence"/>
</dbReference>
<feature type="chain" id="PRO_5011788234" evidence="4">
    <location>
        <begin position="19"/>
        <end position="402"/>
    </location>
</feature>
<evidence type="ECO:0000256" key="2">
    <source>
        <dbReference type="ARBA" id="ARBA00022801"/>
    </source>
</evidence>
<dbReference type="Pfam" id="PF00756">
    <property type="entry name" value="Esterase"/>
    <property type="match status" value="1"/>
</dbReference>
<dbReference type="EMBL" id="FNRL01000003">
    <property type="protein sequence ID" value="SEA14741.1"/>
    <property type="molecule type" value="Genomic_DNA"/>
</dbReference>
<dbReference type="OrthoDB" id="9784036at2"/>
<evidence type="ECO:0000313" key="6">
    <source>
        <dbReference type="Proteomes" id="UP000199656"/>
    </source>
</evidence>
<dbReference type="RefSeq" id="WP_089759198.1">
    <property type="nucleotide sequence ID" value="NZ_BKAT01000002.1"/>
</dbReference>
<name>A0A1H3YU68_9BACT</name>
<sequence length="402" mass="45461">MKNILLFFCLITTSALMAQTPAPNKLVSFGQPDSLYSSILKENRPLWIFSPPLDTPYFSAAQYPVLFIMDGDAYFPYLVSLMQQLAFVNGNTALPKMIIVGIPNTGNNRTRDLTPTTDTAFPGSGGGAQFTAFLEKELIPYINKKYPAAPYRVIIGHSLGGLMATDMMLHHPHLFNAYLASDPSLFFNSKAIMKDPHLKNATGKKYYMAIAHTMREGLDTSDVRKDTEASSTHINTILSFMDLLKSRAPGSLAWKAKYYDDDDHGSLPSIALYDGLRFFFKNFRFPTYLYRDASCPADSLKQLITEHFDLLSKDLGYDVKPEEAWFNGLGYMHLQQKHFEQAKLFFGLNVHYFPGRSNPYDSMGDYYQAINDSAHAIEYYKKALSIYFSTDTNDKLKKLQGR</sequence>
<reference evidence="6" key="1">
    <citation type="submission" date="2016-10" db="EMBL/GenBank/DDBJ databases">
        <authorList>
            <person name="Varghese N."/>
            <person name="Submissions S."/>
        </authorList>
    </citation>
    <scope>NUCLEOTIDE SEQUENCE [LARGE SCALE GENOMIC DNA]</scope>
    <source>
        <strain evidence="6">DSM 23920</strain>
    </source>
</reference>
<comment type="similarity">
    <text evidence="1">Belongs to the esterase D family.</text>
</comment>
<keyword evidence="3" id="KW-0802">TPR repeat</keyword>
<dbReference type="InterPro" id="IPR019734">
    <property type="entry name" value="TPR_rpt"/>
</dbReference>
<dbReference type="GO" id="GO:0016788">
    <property type="term" value="F:hydrolase activity, acting on ester bonds"/>
    <property type="evidence" value="ECO:0007669"/>
    <property type="project" value="TreeGrafter"/>
</dbReference>
<dbReference type="PANTHER" id="PTHR40841:SF2">
    <property type="entry name" value="SIDEROPHORE-DEGRADING ESTERASE (EUROFUNG)"/>
    <property type="match status" value="1"/>
</dbReference>